<dbReference type="PANTHER" id="PTHR21528">
    <property type="entry name" value="DEHYDRODOLICHYL DIPHOSPHATE SYNTHASE COMPLEX SUBUNIT NUS1"/>
    <property type="match status" value="1"/>
</dbReference>
<comment type="cofactor">
    <cofactor evidence="1">
        <name>Mg(2+)</name>
        <dbReference type="ChEBI" id="CHEBI:18420"/>
    </cofactor>
</comment>
<keyword evidence="6" id="KW-0808">Transferase</keyword>
<dbReference type="SUPFAM" id="SSF64005">
    <property type="entry name" value="Undecaprenyl diphosphate synthase"/>
    <property type="match status" value="1"/>
</dbReference>
<sequence>MRILLFFVHHLRSKTNCCNDFWFNKMTSLLERKWTSVLNQPIHHVLNVVFIAVHGAVVMWRILKLVVMYLLSHQIKIPTLRNTSAETMQADGRKLTKTPLHLIIIIGEKEYNCDSIVDMLVWSFFIGIRYVTISSKSIKLRNQCQMRFEERCLKLSSTIITSKTKFHSDYMFATGNQDFNVVFTALKNSKAEFMNVCKEICTSKTRSSVIKLDSIDHLVKENTGNILEPDLGLCFGP</sequence>
<evidence type="ECO:0000313" key="13">
    <source>
        <dbReference type="Ensembl" id="ENSCINP00000025006.2"/>
    </source>
</evidence>
<comment type="catalytic activity">
    <reaction evidence="12">
        <text>n isopentenyl diphosphate + (2E,6E)-farnesyl diphosphate = a di-trans,poly-cis-polyprenyl diphosphate + n diphosphate</text>
        <dbReference type="Rhea" id="RHEA:53008"/>
        <dbReference type="Rhea" id="RHEA-COMP:19494"/>
        <dbReference type="ChEBI" id="CHEBI:33019"/>
        <dbReference type="ChEBI" id="CHEBI:128769"/>
        <dbReference type="ChEBI" id="CHEBI:136960"/>
        <dbReference type="ChEBI" id="CHEBI:175763"/>
        <dbReference type="EC" id="2.5.1.87"/>
    </reaction>
</comment>
<comment type="subcellular location">
    <subcellularLocation>
        <location evidence="2">Endoplasmic reticulum membrane</location>
    </subcellularLocation>
</comment>
<evidence type="ECO:0000256" key="5">
    <source>
        <dbReference type="ARBA" id="ARBA00012596"/>
    </source>
</evidence>
<proteinExistence type="inferred from homology"/>
<dbReference type="InterPro" id="IPR036424">
    <property type="entry name" value="UPP_synth-like_sf"/>
</dbReference>
<evidence type="ECO:0000256" key="4">
    <source>
        <dbReference type="ARBA" id="ARBA00005432"/>
    </source>
</evidence>
<dbReference type="GO" id="GO:0005789">
    <property type="term" value="C:endoplasmic reticulum membrane"/>
    <property type="evidence" value="ECO:0000318"/>
    <property type="project" value="GO_Central"/>
</dbReference>
<evidence type="ECO:0000256" key="8">
    <source>
        <dbReference type="ARBA" id="ARBA00022824"/>
    </source>
</evidence>
<organism evidence="13 14">
    <name type="scientific">Ciona intestinalis</name>
    <name type="common">Transparent sea squirt</name>
    <name type="synonym">Ascidia intestinalis</name>
    <dbReference type="NCBI Taxonomy" id="7719"/>
    <lineage>
        <taxon>Eukaryota</taxon>
        <taxon>Metazoa</taxon>
        <taxon>Chordata</taxon>
        <taxon>Tunicata</taxon>
        <taxon>Ascidiacea</taxon>
        <taxon>Phlebobranchia</taxon>
        <taxon>Cionidae</taxon>
        <taxon>Ciona</taxon>
    </lineage>
</organism>
<evidence type="ECO:0000256" key="7">
    <source>
        <dbReference type="ARBA" id="ARBA00022692"/>
    </source>
</evidence>
<evidence type="ECO:0000256" key="10">
    <source>
        <dbReference type="ARBA" id="ARBA00022989"/>
    </source>
</evidence>
<keyword evidence="7" id="KW-0812">Transmembrane</keyword>
<evidence type="ECO:0000256" key="9">
    <source>
        <dbReference type="ARBA" id="ARBA00022842"/>
    </source>
</evidence>
<evidence type="ECO:0000256" key="6">
    <source>
        <dbReference type="ARBA" id="ARBA00022679"/>
    </source>
</evidence>
<dbReference type="STRING" id="7719.ENSCINP00000025006"/>
<dbReference type="Proteomes" id="UP000008144">
    <property type="component" value="Chromosome 1"/>
</dbReference>
<dbReference type="InParanoid" id="F6Q301"/>
<keyword evidence="11" id="KW-0472">Membrane</keyword>
<reference evidence="14" key="1">
    <citation type="journal article" date="2002" name="Science">
        <title>The draft genome of Ciona intestinalis: insights into chordate and vertebrate origins.</title>
        <authorList>
            <person name="Dehal P."/>
            <person name="Satou Y."/>
            <person name="Campbell R.K."/>
            <person name="Chapman J."/>
            <person name="Degnan B."/>
            <person name="De Tomaso A."/>
            <person name="Davidson B."/>
            <person name="Di Gregorio A."/>
            <person name="Gelpke M."/>
            <person name="Goodstein D.M."/>
            <person name="Harafuji N."/>
            <person name="Hastings K.E."/>
            <person name="Ho I."/>
            <person name="Hotta K."/>
            <person name="Huang W."/>
            <person name="Kawashima T."/>
            <person name="Lemaire P."/>
            <person name="Martinez D."/>
            <person name="Meinertzhagen I.A."/>
            <person name="Necula S."/>
            <person name="Nonaka M."/>
            <person name="Putnam N."/>
            <person name="Rash S."/>
            <person name="Saiga H."/>
            <person name="Satake M."/>
            <person name="Terry A."/>
            <person name="Yamada L."/>
            <person name="Wang H.G."/>
            <person name="Awazu S."/>
            <person name="Azumi K."/>
            <person name="Boore J."/>
            <person name="Branno M."/>
            <person name="Chin-Bow S."/>
            <person name="DeSantis R."/>
            <person name="Doyle S."/>
            <person name="Francino P."/>
            <person name="Keys D.N."/>
            <person name="Haga S."/>
            <person name="Hayashi H."/>
            <person name="Hino K."/>
            <person name="Imai K.S."/>
            <person name="Inaba K."/>
            <person name="Kano S."/>
            <person name="Kobayashi K."/>
            <person name="Kobayashi M."/>
            <person name="Lee B.I."/>
            <person name="Makabe K.W."/>
            <person name="Manohar C."/>
            <person name="Matassi G."/>
            <person name="Medina M."/>
            <person name="Mochizuki Y."/>
            <person name="Mount S."/>
            <person name="Morishita T."/>
            <person name="Miura S."/>
            <person name="Nakayama A."/>
            <person name="Nishizaka S."/>
            <person name="Nomoto H."/>
            <person name="Ohta F."/>
            <person name="Oishi K."/>
            <person name="Rigoutsos I."/>
            <person name="Sano M."/>
            <person name="Sasaki A."/>
            <person name="Sasakura Y."/>
            <person name="Shoguchi E."/>
            <person name="Shin-i T."/>
            <person name="Spagnuolo A."/>
            <person name="Stainier D."/>
            <person name="Suzuki M.M."/>
            <person name="Tassy O."/>
            <person name="Takatori N."/>
            <person name="Tokuoka M."/>
            <person name="Yagi K."/>
            <person name="Yoshizaki F."/>
            <person name="Wada S."/>
            <person name="Zhang C."/>
            <person name="Hyatt P.D."/>
            <person name="Larimer F."/>
            <person name="Detter C."/>
            <person name="Doggett N."/>
            <person name="Glavina T."/>
            <person name="Hawkins T."/>
            <person name="Richardson P."/>
            <person name="Lucas S."/>
            <person name="Kohara Y."/>
            <person name="Levine M."/>
            <person name="Satoh N."/>
            <person name="Rokhsar D.S."/>
        </authorList>
    </citation>
    <scope>NUCLEOTIDE SEQUENCE [LARGE SCALE GENOMIC DNA]</scope>
</reference>
<reference evidence="13" key="3">
    <citation type="submission" date="2025-08" db="UniProtKB">
        <authorList>
            <consortium name="Ensembl"/>
        </authorList>
    </citation>
    <scope>IDENTIFICATION</scope>
</reference>
<evidence type="ECO:0000313" key="14">
    <source>
        <dbReference type="Proteomes" id="UP000008144"/>
    </source>
</evidence>
<comment type="similarity">
    <text evidence="4">Belongs to the UPP synthase family.</text>
</comment>
<keyword evidence="14" id="KW-1185">Reference proteome</keyword>
<dbReference type="EC" id="2.5.1.87" evidence="5"/>
<evidence type="ECO:0000256" key="2">
    <source>
        <dbReference type="ARBA" id="ARBA00004586"/>
    </source>
</evidence>
<dbReference type="UniPathway" id="UPA00378"/>
<dbReference type="HOGENOM" id="CLU_1172926_0_0_1"/>
<dbReference type="EMBL" id="EAAA01000212">
    <property type="status" value="NOT_ANNOTATED_CDS"/>
    <property type="molecule type" value="Genomic_DNA"/>
</dbReference>
<evidence type="ECO:0000256" key="3">
    <source>
        <dbReference type="ARBA" id="ARBA00004922"/>
    </source>
</evidence>
<reference evidence="13" key="4">
    <citation type="submission" date="2025-09" db="UniProtKB">
        <authorList>
            <consortium name="Ensembl"/>
        </authorList>
    </citation>
    <scope>IDENTIFICATION</scope>
</reference>
<dbReference type="Ensembl" id="ENSCINT00000025252.2">
    <property type="protein sequence ID" value="ENSCINP00000025006.2"/>
    <property type="gene ID" value="ENSCING00000013665.2"/>
</dbReference>
<dbReference type="GO" id="GO:0045547">
    <property type="term" value="F:ditrans,polycis-polyprenyl diphosphate synthase [(2E,6E)-farnesyl diphosphate specific] activity"/>
    <property type="evidence" value="ECO:0007669"/>
    <property type="project" value="UniProtKB-EC"/>
</dbReference>
<keyword evidence="8" id="KW-0256">Endoplasmic reticulum</keyword>
<accession>F6Q301</accession>
<keyword evidence="9" id="KW-0460">Magnesium</keyword>
<evidence type="ECO:0000256" key="1">
    <source>
        <dbReference type="ARBA" id="ARBA00001946"/>
    </source>
</evidence>
<dbReference type="PANTHER" id="PTHR21528:SF0">
    <property type="entry name" value="DEHYDRODOLICHYL DIPHOSPHATE SYNTHASE COMPLEX SUBUNIT NUS1"/>
    <property type="match status" value="1"/>
</dbReference>
<comment type="pathway">
    <text evidence="3">Protein modification; protein glycosylation.</text>
</comment>
<protein>
    <recommendedName>
        <fullName evidence="5">ditrans,polycis-polyprenyl diphosphate synthase [(2E,6E)-farnesyldiphosphate specific]</fullName>
        <ecNumber evidence="5">2.5.1.87</ecNumber>
    </recommendedName>
</protein>
<reference evidence="13" key="2">
    <citation type="journal article" date="2008" name="Genome Biol.">
        <title>Improved genome assembly and evidence-based global gene model set for the chordate Ciona intestinalis: new insight into intron and operon populations.</title>
        <authorList>
            <person name="Satou Y."/>
            <person name="Mineta K."/>
            <person name="Ogasawara M."/>
            <person name="Sasakura Y."/>
            <person name="Shoguchi E."/>
            <person name="Ueno K."/>
            <person name="Yamada L."/>
            <person name="Matsumoto J."/>
            <person name="Wasserscheid J."/>
            <person name="Dewar K."/>
            <person name="Wiley G.B."/>
            <person name="Macmil S.L."/>
            <person name="Roe B.A."/>
            <person name="Zeller R.W."/>
            <person name="Hastings K.E."/>
            <person name="Lemaire P."/>
            <person name="Lindquist E."/>
            <person name="Endo T."/>
            <person name="Hotta K."/>
            <person name="Inaba K."/>
        </authorList>
    </citation>
    <scope>NUCLEOTIDE SEQUENCE [LARGE SCALE GENOMIC DNA]</scope>
    <source>
        <strain evidence="13">wild type</strain>
    </source>
</reference>
<evidence type="ECO:0000256" key="11">
    <source>
        <dbReference type="ARBA" id="ARBA00023136"/>
    </source>
</evidence>
<name>F6Q301_CIOIN</name>
<dbReference type="FunCoup" id="F6Q301">
    <property type="interactions" value="70"/>
</dbReference>
<evidence type="ECO:0000256" key="12">
    <source>
        <dbReference type="ARBA" id="ARBA00047353"/>
    </source>
</evidence>
<dbReference type="AlphaFoldDB" id="F6Q301"/>
<keyword evidence="10" id="KW-1133">Transmembrane helix</keyword>
<dbReference type="GO" id="GO:1904423">
    <property type="term" value="C:dehydrodolichyl diphosphate synthase complex"/>
    <property type="evidence" value="ECO:0000318"/>
    <property type="project" value="GO_Central"/>
</dbReference>
<dbReference type="InterPro" id="IPR038887">
    <property type="entry name" value="Nus1/NgBR"/>
</dbReference>